<feature type="compositionally biased region" description="Low complexity" evidence="1">
    <location>
        <begin position="16"/>
        <end position="46"/>
    </location>
</feature>
<accession>A0A0B7K881</accession>
<name>A0A0B7K881_BIOOC</name>
<reference evidence="2" key="1">
    <citation type="submission" date="2015-01" db="EMBL/GenBank/DDBJ databases">
        <authorList>
            <person name="Durling Mikael"/>
        </authorList>
    </citation>
    <scope>NUCLEOTIDE SEQUENCE</scope>
</reference>
<evidence type="ECO:0000256" key="1">
    <source>
        <dbReference type="SAM" id="MobiDB-lite"/>
    </source>
</evidence>
<feature type="compositionally biased region" description="Polar residues" evidence="1">
    <location>
        <begin position="100"/>
        <end position="113"/>
    </location>
</feature>
<feature type="compositionally biased region" description="Polar residues" evidence="1">
    <location>
        <begin position="1"/>
        <end position="12"/>
    </location>
</feature>
<feature type="region of interest" description="Disordered" evidence="1">
    <location>
        <begin position="1"/>
        <end position="123"/>
    </location>
</feature>
<organism evidence="2">
    <name type="scientific">Bionectria ochroleuca</name>
    <name type="common">Gliocladium roseum</name>
    <dbReference type="NCBI Taxonomy" id="29856"/>
    <lineage>
        <taxon>Eukaryota</taxon>
        <taxon>Fungi</taxon>
        <taxon>Dikarya</taxon>
        <taxon>Ascomycota</taxon>
        <taxon>Pezizomycotina</taxon>
        <taxon>Sordariomycetes</taxon>
        <taxon>Hypocreomycetidae</taxon>
        <taxon>Hypocreales</taxon>
        <taxon>Bionectriaceae</taxon>
        <taxon>Clonostachys</taxon>
    </lineage>
</organism>
<proteinExistence type="predicted"/>
<dbReference type="EMBL" id="CDPU01000036">
    <property type="protein sequence ID" value="CEO53578.1"/>
    <property type="molecule type" value="Genomic_DNA"/>
</dbReference>
<gene>
    <name evidence="2" type="ORF">BN869_000009636_1</name>
</gene>
<dbReference type="AlphaFoldDB" id="A0A0B7K881"/>
<evidence type="ECO:0000313" key="2">
    <source>
        <dbReference type="EMBL" id="CEO53578.1"/>
    </source>
</evidence>
<protein>
    <submittedName>
        <fullName evidence="2">Uncharacterized protein</fullName>
    </submittedName>
</protein>
<sequence length="598" mass="67389">MGPPAKNSSITSFFKPVQQQASQTPSSPAKPVVASPSTSPLSSPPVQASIDVEIAASDDDGCDGAQDDKMDSSDDEDELEDFMAKFNPRKSAPQTPPRKSFQTPGSKRTMTGHSSPSLSSDSRPQFLFDMNALLRDSLQDEAINNSFIKAKESREESRPDQPVENGLDKDQVFMNVFKDQGGQNAHKILRAVQRAEDSGPKRPRFFFFKTFHTPRAAPKPPRGIKSGPWCLLAHEDEQTREQFLTSGIPITLALKGKTLPEELFQWILDDFCYSKSILVREENCRLLSTHPSHIESLITIERLDQLFSNLGCIDIPRLKQDVLETSMSTEGSYENRDWSNLRSFLELLSLLSRSLSAPSLHHAIQMLLKMSVDKFLICNIDLVVEYGRTIEALLDSLPDSSWSSFCLQTTKLLFTGFTIHSLRLNSLLCLPLSNERARNLRRRLATAFFFNDPNLGDREPTDNVTVERCITRLKEPDLAVTRKTDFEELKAKIIFLDIAIASGSFSPFENAENEKIFNEQVDELAAILAALTRKINDSGMKLSRAEAKSVIEWIQKRISLSVRTKRQRKADIFQTLDRAEDHSIPQQRAYMQNFLKKA</sequence>